<name>A0A430KML5_9GAMM</name>
<dbReference type="OrthoDB" id="7349010at2"/>
<comment type="caution">
    <text evidence="2">The sequence shown here is derived from an EMBL/GenBank/DDBJ whole genome shotgun (WGS) entry which is preliminary data.</text>
</comment>
<gene>
    <name evidence="2" type="ORF">EH243_16765</name>
</gene>
<keyword evidence="3" id="KW-1185">Reference proteome</keyword>
<dbReference type="GO" id="GO:0005886">
    <property type="term" value="C:plasma membrane"/>
    <property type="evidence" value="ECO:0007669"/>
    <property type="project" value="TreeGrafter"/>
</dbReference>
<accession>A0A430KML5</accession>
<dbReference type="PANTHER" id="PTHR39966:SF1">
    <property type="entry name" value="HEMERYTHRIN-LIKE DOMAIN-CONTAINING PROTEIN"/>
    <property type="match status" value="1"/>
</dbReference>
<dbReference type="AlphaFoldDB" id="A0A430KML5"/>
<evidence type="ECO:0000313" key="2">
    <source>
        <dbReference type="EMBL" id="RTE64603.1"/>
    </source>
</evidence>
<dbReference type="Proteomes" id="UP000283087">
    <property type="component" value="Unassembled WGS sequence"/>
</dbReference>
<reference evidence="2 3" key="1">
    <citation type="submission" date="2018-11" db="EMBL/GenBank/DDBJ databases">
        <title>The draft genome sequence of Amphritea opalescens ANRC-JH13T.</title>
        <authorList>
            <person name="Fang Z."/>
            <person name="Zhang Y."/>
            <person name="Han X."/>
        </authorList>
    </citation>
    <scope>NUCLEOTIDE SEQUENCE [LARGE SCALE GENOMIC DNA]</scope>
    <source>
        <strain evidence="2 3">ANRC-JH13</strain>
    </source>
</reference>
<protein>
    <recommendedName>
        <fullName evidence="1">Hemerythrin-like domain-containing protein</fullName>
    </recommendedName>
</protein>
<dbReference type="Gene3D" id="1.20.120.520">
    <property type="entry name" value="nmb1532 protein domain like"/>
    <property type="match status" value="1"/>
</dbReference>
<dbReference type="InterPro" id="IPR012312">
    <property type="entry name" value="Hemerythrin-like"/>
</dbReference>
<proteinExistence type="predicted"/>
<dbReference type="EMBL" id="RQXW01000020">
    <property type="protein sequence ID" value="RTE64603.1"/>
    <property type="molecule type" value="Genomic_DNA"/>
</dbReference>
<evidence type="ECO:0000259" key="1">
    <source>
        <dbReference type="Pfam" id="PF01814"/>
    </source>
</evidence>
<sequence>MTVLNDLHQDHVNLNKLLAVLDNKLEALKQGEMPNFVLLGDAVDYISSYADAYHHPLEDQMYEAFKASGCRELDEAITRCVDEHKQLKQSSHEIIEAVDSILNDAVIPMDQFTAKLERFVEEQIEHLNLEEGTLFPLLEEVGTDAQWQMLASELPTMDDPLFGEQQKQRYIDLYTELLRDMR</sequence>
<feature type="domain" description="Hemerythrin-like" evidence="1">
    <location>
        <begin position="3"/>
        <end position="138"/>
    </location>
</feature>
<dbReference type="Pfam" id="PF01814">
    <property type="entry name" value="Hemerythrin"/>
    <property type="match status" value="1"/>
</dbReference>
<evidence type="ECO:0000313" key="3">
    <source>
        <dbReference type="Proteomes" id="UP000283087"/>
    </source>
</evidence>
<dbReference type="PANTHER" id="PTHR39966">
    <property type="entry name" value="BLL2471 PROTEIN-RELATED"/>
    <property type="match status" value="1"/>
</dbReference>
<organism evidence="2 3">
    <name type="scientific">Amphritea opalescens</name>
    <dbReference type="NCBI Taxonomy" id="2490544"/>
    <lineage>
        <taxon>Bacteria</taxon>
        <taxon>Pseudomonadati</taxon>
        <taxon>Pseudomonadota</taxon>
        <taxon>Gammaproteobacteria</taxon>
        <taxon>Oceanospirillales</taxon>
        <taxon>Oceanospirillaceae</taxon>
        <taxon>Amphritea</taxon>
    </lineage>
</organism>
<dbReference type="RefSeq" id="WP_126159805.1">
    <property type="nucleotide sequence ID" value="NZ_RQXW01000020.1"/>
</dbReference>